<evidence type="ECO:0000256" key="9">
    <source>
        <dbReference type="ARBA" id="ARBA00033102"/>
    </source>
</evidence>
<accession>A0A7C1P812</accession>
<dbReference type="Gene3D" id="3.20.20.70">
    <property type="entry name" value="Aldolase class I"/>
    <property type="match status" value="1"/>
</dbReference>
<dbReference type="InterPro" id="IPR036068">
    <property type="entry name" value="Nicotinate_pribotase-like_C"/>
</dbReference>
<keyword evidence="7 12" id="KW-0328">Glycosyltransferase</keyword>
<evidence type="ECO:0000259" key="14">
    <source>
        <dbReference type="Pfam" id="PF02749"/>
    </source>
</evidence>
<dbReference type="PANTHER" id="PTHR32179">
    <property type="entry name" value="NICOTINATE-NUCLEOTIDE PYROPHOSPHORYLASE [CARBOXYLATING]"/>
    <property type="match status" value="1"/>
</dbReference>
<proteinExistence type="inferred from homology"/>
<evidence type="ECO:0000256" key="11">
    <source>
        <dbReference type="ARBA" id="ARBA00069173"/>
    </source>
</evidence>
<evidence type="ECO:0000256" key="6">
    <source>
        <dbReference type="ARBA" id="ARBA00022642"/>
    </source>
</evidence>
<evidence type="ECO:0000256" key="12">
    <source>
        <dbReference type="PIRNR" id="PIRNR006250"/>
    </source>
</evidence>
<dbReference type="SUPFAM" id="SSF54675">
    <property type="entry name" value="Nicotinate/Quinolinate PRTase N-terminal domain-like"/>
    <property type="match status" value="1"/>
</dbReference>
<comment type="similarity">
    <text evidence="3 12">Belongs to the NadC/ModD family.</text>
</comment>
<dbReference type="GO" id="GO:0034213">
    <property type="term" value="P:quinolinate catabolic process"/>
    <property type="evidence" value="ECO:0007669"/>
    <property type="project" value="TreeGrafter"/>
</dbReference>
<dbReference type="Pfam" id="PF02749">
    <property type="entry name" value="QRPTase_N"/>
    <property type="match status" value="1"/>
</dbReference>
<dbReference type="Pfam" id="PF01729">
    <property type="entry name" value="QRPTase_C"/>
    <property type="match status" value="1"/>
</dbReference>
<dbReference type="InterPro" id="IPR022412">
    <property type="entry name" value="Quinolinate_PRibosylTrfase_N"/>
</dbReference>
<dbReference type="PANTHER" id="PTHR32179:SF3">
    <property type="entry name" value="NICOTINATE-NUCLEOTIDE PYROPHOSPHORYLASE [CARBOXYLATING]"/>
    <property type="match status" value="1"/>
</dbReference>
<dbReference type="NCBIfam" id="TIGR00078">
    <property type="entry name" value="nadC"/>
    <property type="match status" value="1"/>
</dbReference>
<keyword evidence="6" id="KW-0662">Pyridine nucleotide biosynthesis</keyword>
<feature type="domain" description="Quinolinate phosphoribosyl transferase C-terminal" evidence="13">
    <location>
        <begin position="134"/>
        <end position="313"/>
    </location>
</feature>
<evidence type="ECO:0000256" key="3">
    <source>
        <dbReference type="ARBA" id="ARBA00009400"/>
    </source>
</evidence>
<dbReference type="UniPathway" id="UPA00253">
    <property type="reaction ID" value="UER00331"/>
</dbReference>
<organism evidence="15">
    <name type="scientific">Agrobacterium albertimagni</name>
    <dbReference type="NCBI Taxonomy" id="147266"/>
    <lineage>
        <taxon>Bacteria</taxon>
        <taxon>Pseudomonadati</taxon>
        <taxon>Pseudomonadota</taxon>
        <taxon>Alphaproteobacteria</taxon>
        <taxon>Hyphomicrobiales</taxon>
        <taxon>Rhizobiaceae</taxon>
        <taxon>Rhizobium/Agrobacterium group</taxon>
        <taxon>Agrobacterium</taxon>
    </lineage>
</organism>
<evidence type="ECO:0000313" key="15">
    <source>
        <dbReference type="EMBL" id="HEB43572.1"/>
    </source>
</evidence>
<evidence type="ECO:0000256" key="2">
    <source>
        <dbReference type="ARBA" id="ARBA00004893"/>
    </source>
</evidence>
<dbReference type="EC" id="2.4.2.19" evidence="5"/>
<comment type="function">
    <text evidence="1">Involved in the catabolism of quinolinic acid (QA).</text>
</comment>
<evidence type="ECO:0000256" key="1">
    <source>
        <dbReference type="ARBA" id="ARBA00003237"/>
    </source>
</evidence>
<dbReference type="FunFam" id="3.20.20.70:FF:000030">
    <property type="entry name" value="Nicotinate-nucleotide pyrophosphorylase, carboxylating"/>
    <property type="match status" value="1"/>
</dbReference>
<feature type="domain" description="Quinolinate phosphoribosyl transferase N-terminal" evidence="14">
    <location>
        <begin position="47"/>
        <end position="132"/>
    </location>
</feature>
<dbReference type="InterPro" id="IPR002638">
    <property type="entry name" value="Quinolinate_PRibosylTrfase_C"/>
</dbReference>
<reference evidence="15" key="1">
    <citation type="journal article" date="2020" name="mSystems">
        <title>Genome- and Community-Level Interaction Insights into Carbon Utilization and Element Cycling Functions of Hydrothermarchaeota in Hydrothermal Sediment.</title>
        <authorList>
            <person name="Zhou Z."/>
            <person name="Liu Y."/>
            <person name="Xu W."/>
            <person name="Pan J."/>
            <person name="Luo Z.H."/>
            <person name="Li M."/>
        </authorList>
    </citation>
    <scope>NUCLEOTIDE SEQUENCE [LARGE SCALE GENOMIC DNA]</scope>
    <source>
        <strain evidence="15">SpSt-243</strain>
    </source>
</reference>
<comment type="caution">
    <text evidence="15">The sequence shown here is derived from an EMBL/GenBank/DDBJ whole genome shotgun (WGS) entry which is preliminary data.</text>
</comment>
<dbReference type="SUPFAM" id="SSF51690">
    <property type="entry name" value="Nicotinate/Quinolinate PRTase C-terminal domain-like"/>
    <property type="match status" value="1"/>
</dbReference>
<dbReference type="CDD" id="cd01572">
    <property type="entry name" value="QPRTase"/>
    <property type="match status" value="1"/>
</dbReference>
<dbReference type="FunFam" id="3.90.1170.20:FF:000001">
    <property type="entry name" value="Nicotinate-nucleotide diphosphorylase (Carboxylating)"/>
    <property type="match status" value="1"/>
</dbReference>
<comment type="catalytic activity">
    <reaction evidence="10">
        <text>nicotinate beta-D-ribonucleotide + CO2 + diphosphate = quinolinate + 5-phospho-alpha-D-ribose 1-diphosphate + 2 H(+)</text>
        <dbReference type="Rhea" id="RHEA:12733"/>
        <dbReference type="ChEBI" id="CHEBI:15378"/>
        <dbReference type="ChEBI" id="CHEBI:16526"/>
        <dbReference type="ChEBI" id="CHEBI:29959"/>
        <dbReference type="ChEBI" id="CHEBI:33019"/>
        <dbReference type="ChEBI" id="CHEBI:57502"/>
        <dbReference type="ChEBI" id="CHEBI:58017"/>
        <dbReference type="EC" id="2.4.2.19"/>
    </reaction>
</comment>
<sequence length="317" mass="33689">MPTALPLNWLAEETTLMTTTLRPQLSPLMIEDLVRNALLEDLGRAGDITTYATIGPEKTAVADLNSREHGVVAGLPLAEAAFRLIDPALRFEAVVSDGDTVAPGQAIARVSGNARSVLSAERVALNFLMHLSGVASYTARFAAEIADTKARVTCTRKTLPGLRAVEKYAVRLGGGSNHRFGLDDAILIKDNHIAVSGGVASAINAARAYAGHLVKIEVEVDGLDQMREALGARPDVILLDNMGPDMLREAVAINREHHGLSPVDYASDVRPVVLEASGNVNLQTIRAIAETGVDYISTSKITMAAPTLDIGLDISLR</sequence>
<dbReference type="PIRSF" id="PIRSF006250">
    <property type="entry name" value="NadC_ModD"/>
    <property type="match status" value="1"/>
</dbReference>
<dbReference type="InterPro" id="IPR037128">
    <property type="entry name" value="Quinolinate_PRibosylTase_N_sf"/>
</dbReference>
<dbReference type="GO" id="GO:0004514">
    <property type="term" value="F:nicotinate-nucleotide diphosphorylase (carboxylating) activity"/>
    <property type="evidence" value="ECO:0007669"/>
    <property type="project" value="UniProtKB-EC"/>
</dbReference>
<comment type="subunit">
    <text evidence="4">Hexamer formed by 3 homodimers.</text>
</comment>
<name>A0A7C1P812_9HYPH</name>
<dbReference type="GO" id="GO:0009435">
    <property type="term" value="P:NAD+ biosynthetic process"/>
    <property type="evidence" value="ECO:0007669"/>
    <property type="project" value="UniProtKB-UniPathway"/>
</dbReference>
<evidence type="ECO:0000256" key="5">
    <source>
        <dbReference type="ARBA" id="ARBA00011944"/>
    </source>
</evidence>
<gene>
    <name evidence="15" type="primary">nadC</name>
    <name evidence="15" type="ORF">ENP70_07710</name>
</gene>
<dbReference type="InterPro" id="IPR004393">
    <property type="entry name" value="NadC"/>
</dbReference>
<dbReference type="InterPro" id="IPR027277">
    <property type="entry name" value="NadC/ModD"/>
</dbReference>
<dbReference type="AlphaFoldDB" id="A0A7C1P812"/>
<evidence type="ECO:0000256" key="8">
    <source>
        <dbReference type="ARBA" id="ARBA00022679"/>
    </source>
</evidence>
<keyword evidence="8 12" id="KW-0808">Transferase</keyword>
<evidence type="ECO:0000256" key="4">
    <source>
        <dbReference type="ARBA" id="ARBA00011218"/>
    </source>
</evidence>
<comment type="pathway">
    <text evidence="2">Cofactor biosynthesis; NAD(+) biosynthesis; nicotinate D-ribonucleotide from quinolinate: step 1/1.</text>
</comment>
<dbReference type="Gene3D" id="3.90.1170.20">
    <property type="entry name" value="Quinolinate phosphoribosyl transferase, N-terminal domain"/>
    <property type="match status" value="1"/>
</dbReference>
<evidence type="ECO:0000256" key="10">
    <source>
        <dbReference type="ARBA" id="ARBA00047445"/>
    </source>
</evidence>
<evidence type="ECO:0000259" key="13">
    <source>
        <dbReference type="Pfam" id="PF01729"/>
    </source>
</evidence>
<protein>
    <recommendedName>
        <fullName evidence="11">Probable nicotinate-nucleotide pyrophosphorylase [carboxylating]</fullName>
        <ecNumber evidence="5">2.4.2.19</ecNumber>
    </recommendedName>
    <alternativeName>
        <fullName evidence="9">Quinolinate phosphoribosyltransferase [decarboxylating]</fullName>
    </alternativeName>
</protein>
<dbReference type="InterPro" id="IPR013785">
    <property type="entry name" value="Aldolase_TIM"/>
</dbReference>
<dbReference type="EMBL" id="DSKI01000398">
    <property type="protein sequence ID" value="HEB43572.1"/>
    <property type="molecule type" value="Genomic_DNA"/>
</dbReference>
<evidence type="ECO:0000256" key="7">
    <source>
        <dbReference type="ARBA" id="ARBA00022676"/>
    </source>
</evidence>
<dbReference type="GO" id="GO:0005737">
    <property type="term" value="C:cytoplasm"/>
    <property type="evidence" value="ECO:0007669"/>
    <property type="project" value="TreeGrafter"/>
</dbReference>